<gene>
    <name evidence="2" type="ORF">IDH45_21790</name>
</gene>
<keyword evidence="2" id="KW-0067">ATP-binding</keyword>
<comment type="caution">
    <text evidence="2">The sequence shown here is derived from an EMBL/GenBank/DDBJ whole genome shotgun (WGS) entry which is preliminary data.</text>
</comment>
<organism evidence="2 3">
    <name type="scientific">Paenibacillus oceani</name>
    <dbReference type="NCBI Taxonomy" id="2772510"/>
    <lineage>
        <taxon>Bacteria</taxon>
        <taxon>Bacillati</taxon>
        <taxon>Bacillota</taxon>
        <taxon>Bacilli</taxon>
        <taxon>Bacillales</taxon>
        <taxon>Paenibacillaceae</taxon>
        <taxon>Paenibacillus</taxon>
    </lineage>
</organism>
<dbReference type="NCBIfam" id="NF041107">
    <property type="entry name" value="RQC_minor_1"/>
    <property type="match status" value="1"/>
</dbReference>
<keyword evidence="2" id="KW-0547">Nucleotide-binding</keyword>
<accession>A0A927CER4</accession>
<dbReference type="AlphaFoldDB" id="A0A927CER4"/>
<dbReference type="InterPro" id="IPR018982">
    <property type="entry name" value="RQC_domain"/>
</dbReference>
<dbReference type="Gene3D" id="1.10.10.10">
    <property type="entry name" value="Winged helix-like DNA-binding domain superfamily/Winged helix DNA-binding domain"/>
    <property type="match status" value="1"/>
</dbReference>
<reference evidence="2" key="1">
    <citation type="submission" date="2020-09" db="EMBL/GenBank/DDBJ databases">
        <title>A novel bacterium of genus Paenibacillus, isolated from South China Sea.</title>
        <authorList>
            <person name="Huang H."/>
            <person name="Mo K."/>
            <person name="Hu Y."/>
        </authorList>
    </citation>
    <scope>NUCLEOTIDE SEQUENCE</scope>
    <source>
        <strain evidence="2">IB182363</strain>
    </source>
</reference>
<evidence type="ECO:0000313" key="2">
    <source>
        <dbReference type="EMBL" id="MBD2864626.1"/>
    </source>
</evidence>
<dbReference type="GO" id="GO:0006260">
    <property type="term" value="P:DNA replication"/>
    <property type="evidence" value="ECO:0007669"/>
    <property type="project" value="InterPro"/>
</dbReference>
<keyword evidence="2" id="KW-0347">Helicase</keyword>
<dbReference type="GO" id="GO:0043138">
    <property type="term" value="F:3'-5' DNA helicase activity"/>
    <property type="evidence" value="ECO:0007669"/>
    <property type="project" value="InterPro"/>
</dbReference>
<feature type="domain" description="RQC" evidence="1">
    <location>
        <begin position="11"/>
        <end position="112"/>
    </location>
</feature>
<evidence type="ECO:0000259" key="1">
    <source>
        <dbReference type="SMART" id="SM00956"/>
    </source>
</evidence>
<dbReference type="InterPro" id="IPR036390">
    <property type="entry name" value="WH_DNA-bd_sf"/>
</dbReference>
<dbReference type="Pfam" id="PF09382">
    <property type="entry name" value="RQC"/>
    <property type="match status" value="1"/>
</dbReference>
<name>A0A927CER4_9BACL</name>
<dbReference type="SMART" id="SM00956">
    <property type="entry name" value="RQC"/>
    <property type="match status" value="1"/>
</dbReference>
<dbReference type="Proteomes" id="UP000639396">
    <property type="component" value="Unassembled WGS sequence"/>
</dbReference>
<sequence>MKTKNIPLPEPELRAILRGADDIIAEGGRTLLSKILKGSKERKLLELGLDRNPSYGFYRDLSLEQITDKVDQMIRTGFLKTEVVNKLPRIAFTPRGWAVERERRAEEFVQEWDRWLENDVTPISMEYLKERDRSMIFLFLFKMLCSGDRKYVPFLELWERVDFKRVRVEIQHVIDALKQRERLSPSDWERLIEERIPSLLLRSREPVILACRQCGRPFVWDELNPECYTTEGLRFPELCPNCMED</sequence>
<dbReference type="InterPro" id="IPR036388">
    <property type="entry name" value="WH-like_DNA-bd_sf"/>
</dbReference>
<dbReference type="GO" id="GO:0006281">
    <property type="term" value="P:DNA repair"/>
    <property type="evidence" value="ECO:0007669"/>
    <property type="project" value="InterPro"/>
</dbReference>
<dbReference type="RefSeq" id="WP_190930251.1">
    <property type="nucleotide sequence ID" value="NZ_JACXJA010000031.1"/>
</dbReference>
<protein>
    <submittedName>
        <fullName evidence="2">Superfamily II DNA helicase</fullName>
    </submittedName>
</protein>
<dbReference type="SUPFAM" id="SSF46785">
    <property type="entry name" value="Winged helix' DNA-binding domain"/>
    <property type="match status" value="1"/>
</dbReference>
<dbReference type="EMBL" id="JACXJA010000031">
    <property type="protein sequence ID" value="MBD2864626.1"/>
    <property type="molecule type" value="Genomic_DNA"/>
</dbReference>
<keyword evidence="3" id="KW-1185">Reference proteome</keyword>
<evidence type="ECO:0000313" key="3">
    <source>
        <dbReference type="Proteomes" id="UP000639396"/>
    </source>
</evidence>
<keyword evidence="2" id="KW-0378">Hydrolase</keyword>
<proteinExistence type="predicted"/>